<keyword evidence="3" id="KW-0804">Transcription</keyword>
<dbReference type="Pfam" id="PF13305">
    <property type="entry name" value="TetR_C_33"/>
    <property type="match status" value="1"/>
</dbReference>
<feature type="domain" description="HTH tetR-type" evidence="5">
    <location>
        <begin position="10"/>
        <end position="70"/>
    </location>
</feature>
<dbReference type="RefSeq" id="WP_213171632.1">
    <property type="nucleotide sequence ID" value="NZ_CP070496.1"/>
</dbReference>
<dbReference type="Gene3D" id="1.10.357.10">
    <property type="entry name" value="Tetracycline Repressor, domain 2"/>
    <property type="match status" value="1"/>
</dbReference>
<keyword evidence="2 4" id="KW-0238">DNA-binding</keyword>
<dbReference type="SUPFAM" id="SSF48498">
    <property type="entry name" value="Tetracyclin repressor-like, C-terminal domain"/>
    <property type="match status" value="1"/>
</dbReference>
<dbReference type="PROSITE" id="PS50977">
    <property type="entry name" value="HTH_TETR_2"/>
    <property type="match status" value="1"/>
</dbReference>
<dbReference type="InterPro" id="IPR009057">
    <property type="entry name" value="Homeodomain-like_sf"/>
</dbReference>
<name>A0A895XIJ0_9ACTN</name>
<evidence type="ECO:0000259" key="5">
    <source>
        <dbReference type="PROSITE" id="PS50977"/>
    </source>
</evidence>
<feature type="DNA-binding region" description="H-T-H motif" evidence="4">
    <location>
        <begin position="33"/>
        <end position="52"/>
    </location>
</feature>
<dbReference type="PANTHER" id="PTHR30055:SF220">
    <property type="entry name" value="TETR-FAMILY REGULATORY PROTEIN"/>
    <property type="match status" value="1"/>
</dbReference>
<sequence length="186" mass="19760">MNESDQYHHGNLRQALLAAAIGEIETHGPSAVSLRAVAKAAGVSHSAPAHHFGDKAGLLTALAAEGYHKFADALEAKWAQTGDFAELGIAYVQFALDHRTYFGLMYRLELLRENDPDLQAGRTRAYNALQTGADAATSTGEAQITALAGWSLVHGYATLLLAGNLPESLAQDPAATARLLTQKLQP</sequence>
<dbReference type="SUPFAM" id="SSF46689">
    <property type="entry name" value="Homeodomain-like"/>
    <property type="match status" value="1"/>
</dbReference>
<dbReference type="InterPro" id="IPR001647">
    <property type="entry name" value="HTH_TetR"/>
</dbReference>
<dbReference type="InterPro" id="IPR036271">
    <property type="entry name" value="Tet_transcr_reg_TetR-rel_C_sf"/>
</dbReference>
<accession>A0A895XIJ0</accession>
<reference evidence="6" key="1">
    <citation type="submission" date="2021-02" db="EMBL/GenBank/DDBJ databases">
        <title>Natronoglycomyces albus gen. nov., sp. nov, a haloalkaliphilic actinobacterium from a soda solonchak soil.</title>
        <authorList>
            <person name="Sorokin D.Y."/>
            <person name="Khijniak T.V."/>
            <person name="Zakharycheva A.P."/>
            <person name="Boueva O.V."/>
            <person name="Ariskina E.V."/>
            <person name="Hahnke R.L."/>
            <person name="Bunk B."/>
            <person name="Sproer C."/>
            <person name="Schumann P."/>
            <person name="Evtushenko L.I."/>
            <person name="Kublanov I.V."/>
        </authorList>
    </citation>
    <scope>NUCLEOTIDE SEQUENCE</scope>
    <source>
        <strain evidence="6">DSM 106290</strain>
    </source>
</reference>
<dbReference type="PANTHER" id="PTHR30055">
    <property type="entry name" value="HTH-TYPE TRANSCRIPTIONAL REGULATOR RUTR"/>
    <property type="match status" value="1"/>
</dbReference>
<keyword evidence="7" id="KW-1185">Reference proteome</keyword>
<dbReference type="InterPro" id="IPR050109">
    <property type="entry name" value="HTH-type_TetR-like_transc_reg"/>
</dbReference>
<dbReference type="GO" id="GO:0003700">
    <property type="term" value="F:DNA-binding transcription factor activity"/>
    <property type="evidence" value="ECO:0007669"/>
    <property type="project" value="TreeGrafter"/>
</dbReference>
<evidence type="ECO:0000256" key="3">
    <source>
        <dbReference type="ARBA" id="ARBA00023163"/>
    </source>
</evidence>
<evidence type="ECO:0000313" key="7">
    <source>
        <dbReference type="Proteomes" id="UP000662939"/>
    </source>
</evidence>
<proteinExistence type="predicted"/>
<dbReference type="AlphaFoldDB" id="A0A895XIJ0"/>
<protein>
    <submittedName>
        <fullName evidence="6">TetR/AcrR family transcriptional regulator</fullName>
    </submittedName>
</protein>
<gene>
    <name evidence="6" type="ORF">JQS30_01440</name>
</gene>
<evidence type="ECO:0000256" key="2">
    <source>
        <dbReference type="ARBA" id="ARBA00023125"/>
    </source>
</evidence>
<evidence type="ECO:0000313" key="6">
    <source>
        <dbReference type="EMBL" id="QSB05621.1"/>
    </source>
</evidence>
<dbReference type="InterPro" id="IPR025996">
    <property type="entry name" value="MT1864/Rv1816-like_C"/>
</dbReference>
<dbReference type="Proteomes" id="UP000662939">
    <property type="component" value="Chromosome"/>
</dbReference>
<dbReference type="Pfam" id="PF00440">
    <property type="entry name" value="TetR_N"/>
    <property type="match status" value="1"/>
</dbReference>
<evidence type="ECO:0000256" key="4">
    <source>
        <dbReference type="PROSITE-ProRule" id="PRU00335"/>
    </source>
</evidence>
<organism evidence="6 7">
    <name type="scientific">Natronoglycomyces albus</name>
    <dbReference type="NCBI Taxonomy" id="2811108"/>
    <lineage>
        <taxon>Bacteria</taxon>
        <taxon>Bacillati</taxon>
        <taxon>Actinomycetota</taxon>
        <taxon>Actinomycetes</taxon>
        <taxon>Glycomycetales</taxon>
        <taxon>Glycomycetaceae</taxon>
        <taxon>Natronoglycomyces</taxon>
    </lineage>
</organism>
<dbReference type="EMBL" id="CP070496">
    <property type="protein sequence ID" value="QSB05621.1"/>
    <property type="molecule type" value="Genomic_DNA"/>
</dbReference>
<evidence type="ECO:0000256" key="1">
    <source>
        <dbReference type="ARBA" id="ARBA00023015"/>
    </source>
</evidence>
<dbReference type="KEGG" id="nav:JQS30_01440"/>
<keyword evidence="1" id="KW-0805">Transcription regulation</keyword>
<dbReference type="GO" id="GO:0000976">
    <property type="term" value="F:transcription cis-regulatory region binding"/>
    <property type="evidence" value="ECO:0007669"/>
    <property type="project" value="TreeGrafter"/>
</dbReference>